<evidence type="ECO:0000313" key="5">
    <source>
        <dbReference type="Proteomes" id="UP000197138"/>
    </source>
</evidence>
<name>A0A218VS04_PUNGR</name>
<dbReference type="CDD" id="cd03031">
    <property type="entry name" value="GRX_GRX_like"/>
    <property type="match status" value="1"/>
</dbReference>
<dbReference type="EMBL" id="MTKT01006206">
    <property type="protein sequence ID" value="OWM63089.1"/>
    <property type="molecule type" value="Genomic_DNA"/>
</dbReference>
<accession>A0A218VS04</accession>
<gene>
    <name evidence="3" type="ORF">CDL15_Pgr008005</name>
    <name evidence="4" type="ORF">CRG98_036429</name>
</gene>
<evidence type="ECO:0000259" key="2">
    <source>
        <dbReference type="Pfam" id="PF00462"/>
    </source>
</evidence>
<dbReference type="STRING" id="22663.A0A218VS04"/>
<dbReference type="Gene3D" id="3.40.30.10">
    <property type="entry name" value="Glutaredoxin"/>
    <property type="match status" value="1"/>
</dbReference>
<evidence type="ECO:0000313" key="6">
    <source>
        <dbReference type="Proteomes" id="UP000233551"/>
    </source>
</evidence>
<dbReference type="EMBL" id="PGOL01003080">
    <property type="protein sequence ID" value="PKI43171.1"/>
    <property type="molecule type" value="Genomic_DNA"/>
</dbReference>
<feature type="domain" description="Glutaredoxin" evidence="2">
    <location>
        <begin position="232"/>
        <end position="297"/>
    </location>
</feature>
<evidence type="ECO:0000313" key="4">
    <source>
        <dbReference type="EMBL" id="PKI43171.1"/>
    </source>
</evidence>
<reference evidence="3" key="2">
    <citation type="submission" date="2017-06" db="EMBL/GenBank/DDBJ databases">
        <title>The pomegranate genome and the genomics of punicalagin biosynthesis.</title>
        <authorList>
            <person name="Xu C."/>
        </authorList>
    </citation>
    <scope>NUCLEOTIDE SEQUENCE [LARGE SCALE GENOMIC DNA]</scope>
    <source>
        <tissue evidence="3">Fresh leaf</tissue>
    </source>
</reference>
<protein>
    <recommendedName>
        <fullName evidence="2">Glutaredoxin domain-containing protein</fullName>
    </recommendedName>
</protein>
<dbReference type="PANTHER" id="PTHR45669:SF28">
    <property type="entry name" value="GLUTAREDOXIN DOMAIN-CONTAINING PROTEIN"/>
    <property type="match status" value="1"/>
</dbReference>
<dbReference type="Proteomes" id="UP000197138">
    <property type="component" value="Unassembled WGS sequence"/>
</dbReference>
<feature type="region of interest" description="Disordered" evidence="1">
    <location>
        <begin position="114"/>
        <end position="137"/>
    </location>
</feature>
<dbReference type="GeneID" id="116187219"/>
<evidence type="ECO:0000256" key="1">
    <source>
        <dbReference type="SAM" id="MobiDB-lite"/>
    </source>
</evidence>
<dbReference type="Pfam" id="PF00462">
    <property type="entry name" value="Glutaredoxin"/>
    <property type="match status" value="1"/>
</dbReference>
<dbReference type="AlphaFoldDB" id="A0A218VS04"/>
<dbReference type="PROSITE" id="PS51354">
    <property type="entry name" value="GLUTAREDOXIN_2"/>
    <property type="match status" value="1"/>
</dbReference>
<dbReference type="InterPro" id="IPR002109">
    <property type="entry name" value="Glutaredoxin"/>
</dbReference>
<organism evidence="3 5">
    <name type="scientific">Punica granatum</name>
    <name type="common">Pomegranate</name>
    <dbReference type="NCBI Taxonomy" id="22663"/>
    <lineage>
        <taxon>Eukaryota</taxon>
        <taxon>Viridiplantae</taxon>
        <taxon>Streptophyta</taxon>
        <taxon>Embryophyta</taxon>
        <taxon>Tracheophyta</taxon>
        <taxon>Spermatophyta</taxon>
        <taxon>Magnoliopsida</taxon>
        <taxon>eudicotyledons</taxon>
        <taxon>Gunneridae</taxon>
        <taxon>Pentapetalae</taxon>
        <taxon>rosids</taxon>
        <taxon>malvids</taxon>
        <taxon>Myrtales</taxon>
        <taxon>Lythraceae</taxon>
        <taxon>Punica</taxon>
    </lineage>
</organism>
<comment type="caution">
    <text evidence="3">The sequence shown here is derived from an EMBL/GenBank/DDBJ whole genome shotgun (WGS) entry which is preliminary data.</text>
</comment>
<reference evidence="5" key="1">
    <citation type="journal article" date="2017" name="Plant J.">
        <title>The pomegranate (Punica granatum L.) genome and the genomics of punicalagin biosynthesis.</title>
        <authorList>
            <person name="Qin G."/>
            <person name="Xu C."/>
            <person name="Ming R."/>
            <person name="Tang H."/>
            <person name="Guyot R."/>
            <person name="Kramer E.M."/>
            <person name="Hu Y."/>
            <person name="Yi X."/>
            <person name="Qi Y."/>
            <person name="Xu X."/>
            <person name="Gao Z."/>
            <person name="Pan H."/>
            <person name="Jian J."/>
            <person name="Tian Y."/>
            <person name="Yue Z."/>
            <person name="Xu Y."/>
        </authorList>
    </citation>
    <scope>NUCLEOTIDE SEQUENCE [LARGE SCALE GENOMIC DNA]</scope>
    <source>
        <strain evidence="5">cv. Dabenzi</strain>
    </source>
</reference>
<dbReference type="PANTHER" id="PTHR45669">
    <property type="entry name" value="GLUTAREDOXIN DOMAIN-CONTAINING CYSTEINE-RICH PROTEIN CG12206-RELATED"/>
    <property type="match status" value="1"/>
</dbReference>
<reference evidence="4 6" key="3">
    <citation type="submission" date="2017-11" db="EMBL/GenBank/DDBJ databases">
        <title>De-novo sequencing of pomegranate (Punica granatum L.) genome.</title>
        <authorList>
            <person name="Akparov Z."/>
            <person name="Amiraslanov A."/>
            <person name="Hajiyeva S."/>
            <person name="Abbasov M."/>
            <person name="Kaur K."/>
            <person name="Hamwieh A."/>
            <person name="Solovyev V."/>
            <person name="Salamov A."/>
            <person name="Braich B."/>
            <person name="Kosarev P."/>
            <person name="Mahmoud A."/>
            <person name="Hajiyev E."/>
            <person name="Babayeva S."/>
            <person name="Izzatullayeva V."/>
            <person name="Mammadov A."/>
            <person name="Mammadov A."/>
            <person name="Sharifova S."/>
            <person name="Ojaghi J."/>
            <person name="Eynullazada K."/>
            <person name="Bayramov B."/>
            <person name="Abdulazimova A."/>
            <person name="Shahmuradov I."/>
        </authorList>
    </citation>
    <scope>NUCLEOTIDE SEQUENCE [LARGE SCALE GENOMIC DNA]</scope>
    <source>
        <strain evidence="4">AG2017</strain>
        <strain evidence="6">cv. AG2017</strain>
        <tissue evidence="4">Leaf</tissue>
    </source>
</reference>
<dbReference type="Pfam" id="PF23733">
    <property type="entry name" value="GRXCR1-2_C"/>
    <property type="match status" value="1"/>
</dbReference>
<dbReference type="OrthoDB" id="423313at2759"/>
<dbReference type="SUPFAM" id="SSF52833">
    <property type="entry name" value="Thioredoxin-like"/>
    <property type="match status" value="1"/>
</dbReference>
<dbReference type="Proteomes" id="UP000233551">
    <property type="component" value="Unassembled WGS sequence"/>
</dbReference>
<keyword evidence="6" id="KW-1185">Reference proteome</keyword>
<dbReference type="InterPro" id="IPR036249">
    <property type="entry name" value="Thioredoxin-like_sf"/>
</dbReference>
<feature type="compositionally biased region" description="Basic and acidic residues" evidence="1">
    <location>
        <begin position="120"/>
        <end position="133"/>
    </location>
</feature>
<sequence>MKGVKGKVLKKLQSIKPIGYLKQDRILHVNAADGYVENFIRNAIFKSREEPKRNMADERKDVPIQEQDIIDVAELMKDLEDEEMDAIEYDTVEKENVSPLINARCLKERSEATAEAELEMSPKRSLEAPRYPDKTPLSEIDISSFRRPDLNSSTLFDPNLLAAFELAVKEHVRIIEAERRPRRVEAENLEFNPDEPPSKSRRIEEIQENENAVDPLLAFEEKSPPGGSSSVIFYTTSLRGIRKTFENCSQVRFLLESFKILYVERDVSMHSEFKEELWAILGNKAIPPRLFVKGRYIGGAEEVVRLHEQGRLKPLLEGVQPNLSQGPCEGCGGIRFVLCFKCNGSHRIVAHDAESGLRSVNCSQCNENGLIVCPLCC</sequence>
<proteinExistence type="predicted"/>
<evidence type="ECO:0000313" key="3">
    <source>
        <dbReference type="EMBL" id="OWM63089.1"/>
    </source>
</evidence>